<feature type="domain" description="RNase H type-1" evidence="3">
    <location>
        <begin position="656"/>
        <end position="723"/>
    </location>
</feature>
<dbReference type="InterPro" id="IPR044730">
    <property type="entry name" value="RNase_H-like_dom_plant"/>
</dbReference>
<keyword evidence="6" id="KW-1185">Reference proteome</keyword>
<dbReference type="InterPro" id="IPR036397">
    <property type="entry name" value="RNaseH_sf"/>
</dbReference>
<name>B8BJQ9_ORYSI</name>
<dbReference type="Gramene" id="BGIOSGA035019-TA">
    <property type="protein sequence ID" value="BGIOSGA035019-PA"/>
    <property type="gene ID" value="BGIOSGA035019"/>
</dbReference>
<evidence type="ECO:0008006" key="7">
    <source>
        <dbReference type="Google" id="ProtNLM"/>
    </source>
</evidence>
<dbReference type="InterPro" id="IPR012337">
    <property type="entry name" value="RNaseH-like_sf"/>
</dbReference>
<feature type="region of interest" description="Disordered" evidence="2">
    <location>
        <begin position="62"/>
        <end position="81"/>
    </location>
</feature>
<dbReference type="OMA" id="CNTEPES"/>
<dbReference type="AlphaFoldDB" id="B8BJQ9"/>
<dbReference type="GO" id="GO:0004523">
    <property type="term" value="F:RNA-DNA hybrid ribonuclease activity"/>
    <property type="evidence" value="ECO:0007669"/>
    <property type="project" value="InterPro"/>
</dbReference>
<dbReference type="Gene3D" id="3.30.420.10">
    <property type="entry name" value="Ribonuclease H-like superfamily/Ribonuclease H"/>
    <property type="match status" value="1"/>
</dbReference>
<evidence type="ECO:0000259" key="4">
    <source>
        <dbReference type="Pfam" id="PF13966"/>
    </source>
</evidence>
<dbReference type="CDD" id="cd06222">
    <property type="entry name" value="RNase_H_like"/>
    <property type="match status" value="1"/>
</dbReference>
<evidence type="ECO:0000313" key="6">
    <source>
        <dbReference type="Proteomes" id="UP000007015"/>
    </source>
</evidence>
<dbReference type="HOGENOM" id="CLU_382380_0_0_1"/>
<dbReference type="STRING" id="39946.B8BJQ9"/>
<keyword evidence="1" id="KW-0175">Coiled coil</keyword>
<gene>
    <name evidence="5" type="ORF">OsI_35569</name>
</gene>
<feature type="region of interest" description="Disordered" evidence="2">
    <location>
        <begin position="462"/>
        <end position="484"/>
    </location>
</feature>
<feature type="coiled-coil region" evidence="1">
    <location>
        <begin position="113"/>
        <end position="140"/>
    </location>
</feature>
<dbReference type="InterPro" id="IPR002156">
    <property type="entry name" value="RNaseH_domain"/>
</dbReference>
<dbReference type="SUPFAM" id="SSF53098">
    <property type="entry name" value="Ribonuclease H-like"/>
    <property type="match status" value="1"/>
</dbReference>
<dbReference type="PANTHER" id="PTHR33116:SF86">
    <property type="entry name" value="REVERSE TRANSCRIPTASE DOMAIN-CONTAINING PROTEIN"/>
    <property type="match status" value="1"/>
</dbReference>
<dbReference type="Pfam" id="PF13966">
    <property type="entry name" value="zf-RVT"/>
    <property type="match status" value="1"/>
</dbReference>
<evidence type="ECO:0000313" key="5">
    <source>
        <dbReference type="EMBL" id="EEC67895.1"/>
    </source>
</evidence>
<accession>B8BJQ9</accession>
<dbReference type="GO" id="GO:0003676">
    <property type="term" value="F:nucleic acid binding"/>
    <property type="evidence" value="ECO:0007669"/>
    <property type="project" value="InterPro"/>
</dbReference>
<evidence type="ECO:0000256" key="1">
    <source>
        <dbReference type="SAM" id="Coils"/>
    </source>
</evidence>
<feature type="compositionally biased region" description="Low complexity" evidence="2">
    <location>
        <begin position="69"/>
        <end position="81"/>
    </location>
</feature>
<dbReference type="Proteomes" id="UP000007015">
    <property type="component" value="Chromosome 11"/>
</dbReference>
<sequence>MAVSMREFCSLQERIHLRTLVAVEGKSWRCPSVLVPLPAQQRGRAWGGGLGRAAMRINGKEITQDFTGETTSENTSSTNESNPFIAVLDSMWSKKRELDAIKEAGKDERHEKLLSLQKERLALERQKLEYERNLLEFKRNQRDERIMNMDLSDMTGQLREYYLRLQGFSALLRKTEEEGRLQGIKVCHNATSVSHLLFADDSLIPCRANRGDAQNLQNILTLYEEFSGQMIDKEKFAIMFSSNTGSEKRREVMQTLQINKQTMNERYLGLPVFVGRDKTKVFAYLKDRIWKRIQGWKEKMLSRAGKEILIKAVAQAIPTFAMACFDITKTKQCWRLLQEPDSLCAQIPKAKYYPSGSILQAKPRSGMSYTWSSILKGLQTLKTVMIWRVGNGNSIGIWDDPWIPRDWTRKTVSNKGTNLLTRVNELIDPYTGDWDEMLVRQTFCEEDVKAILSIPVQVDRDDAKEMERRNSRRTPASSSGGAQSDQVWKRLWKLNCPNKMKHFMWRLGHDAIALRMTLKRRGMDIDTKCLISNRMDEDGSHFFFKCKEVKHIWGDLNLEEVRCKLAVVQSALAVLQAILELEEKQRIHAIVLLYSCWNERNGRREGEGRRGASILAFSVQKQADEFKDLAPQWGSGQADRSNRKWARPTGNVLKINVDGAFKPQEQKGGWGFVIRDSEAQVIQAGAGFSSRLQDAFHAEVLAGVKGLKAAASLGMAHIHLESDL</sequence>
<proteinExistence type="predicted"/>
<dbReference type="Pfam" id="PF13456">
    <property type="entry name" value="RVT_3"/>
    <property type="match status" value="1"/>
</dbReference>
<protein>
    <recommendedName>
        <fullName evidence="7">RNase H type-1 domain-containing protein</fullName>
    </recommendedName>
</protein>
<dbReference type="PANTHER" id="PTHR33116">
    <property type="entry name" value="REVERSE TRANSCRIPTASE ZINC-BINDING DOMAIN-CONTAINING PROTEIN-RELATED-RELATED"/>
    <property type="match status" value="1"/>
</dbReference>
<organism evidence="5 6">
    <name type="scientific">Oryza sativa subsp. indica</name>
    <name type="common">Rice</name>
    <dbReference type="NCBI Taxonomy" id="39946"/>
    <lineage>
        <taxon>Eukaryota</taxon>
        <taxon>Viridiplantae</taxon>
        <taxon>Streptophyta</taxon>
        <taxon>Embryophyta</taxon>
        <taxon>Tracheophyta</taxon>
        <taxon>Spermatophyta</taxon>
        <taxon>Magnoliopsida</taxon>
        <taxon>Liliopsida</taxon>
        <taxon>Poales</taxon>
        <taxon>Poaceae</taxon>
        <taxon>BOP clade</taxon>
        <taxon>Oryzoideae</taxon>
        <taxon>Oryzeae</taxon>
        <taxon>Oryzinae</taxon>
        <taxon>Oryza</taxon>
        <taxon>Oryza sativa</taxon>
    </lineage>
</organism>
<reference evidence="5 6" key="1">
    <citation type="journal article" date="2005" name="PLoS Biol.">
        <title>The genomes of Oryza sativa: a history of duplications.</title>
        <authorList>
            <person name="Yu J."/>
            <person name="Wang J."/>
            <person name="Lin W."/>
            <person name="Li S."/>
            <person name="Li H."/>
            <person name="Zhou J."/>
            <person name="Ni P."/>
            <person name="Dong W."/>
            <person name="Hu S."/>
            <person name="Zeng C."/>
            <person name="Zhang J."/>
            <person name="Zhang Y."/>
            <person name="Li R."/>
            <person name="Xu Z."/>
            <person name="Li S."/>
            <person name="Li X."/>
            <person name="Zheng H."/>
            <person name="Cong L."/>
            <person name="Lin L."/>
            <person name="Yin J."/>
            <person name="Geng J."/>
            <person name="Li G."/>
            <person name="Shi J."/>
            <person name="Liu J."/>
            <person name="Lv H."/>
            <person name="Li J."/>
            <person name="Wang J."/>
            <person name="Deng Y."/>
            <person name="Ran L."/>
            <person name="Shi X."/>
            <person name="Wang X."/>
            <person name="Wu Q."/>
            <person name="Li C."/>
            <person name="Ren X."/>
            <person name="Wang J."/>
            <person name="Wang X."/>
            <person name="Li D."/>
            <person name="Liu D."/>
            <person name="Zhang X."/>
            <person name="Ji Z."/>
            <person name="Zhao W."/>
            <person name="Sun Y."/>
            <person name="Zhang Z."/>
            <person name="Bao J."/>
            <person name="Han Y."/>
            <person name="Dong L."/>
            <person name="Ji J."/>
            <person name="Chen P."/>
            <person name="Wu S."/>
            <person name="Liu J."/>
            <person name="Xiao Y."/>
            <person name="Bu D."/>
            <person name="Tan J."/>
            <person name="Yang L."/>
            <person name="Ye C."/>
            <person name="Zhang J."/>
            <person name="Xu J."/>
            <person name="Zhou Y."/>
            <person name="Yu Y."/>
            <person name="Zhang B."/>
            <person name="Zhuang S."/>
            <person name="Wei H."/>
            <person name="Liu B."/>
            <person name="Lei M."/>
            <person name="Yu H."/>
            <person name="Li Y."/>
            <person name="Xu H."/>
            <person name="Wei S."/>
            <person name="He X."/>
            <person name="Fang L."/>
            <person name="Zhang Z."/>
            <person name="Zhang Y."/>
            <person name="Huang X."/>
            <person name="Su Z."/>
            <person name="Tong W."/>
            <person name="Li J."/>
            <person name="Tong Z."/>
            <person name="Li S."/>
            <person name="Ye J."/>
            <person name="Wang L."/>
            <person name="Fang L."/>
            <person name="Lei T."/>
            <person name="Chen C."/>
            <person name="Chen H."/>
            <person name="Xu Z."/>
            <person name="Li H."/>
            <person name="Huang H."/>
            <person name="Zhang F."/>
            <person name="Xu H."/>
            <person name="Li N."/>
            <person name="Zhao C."/>
            <person name="Li S."/>
            <person name="Dong L."/>
            <person name="Huang Y."/>
            <person name="Li L."/>
            <person name="Xi Y."/>
            <person name="Qi Q."/>
            <person name="Li W."/>
            <person name="Zhang B."/>
            <person name="Hu W."/>
            <person name="Zhang Y."/>
            <person name="Tian X."/>
            <person name="Jiao Y."/>
            <person name="Liang X."/>
            <person name="Jin J."/>
            <person name="Gao L."/>
            <person name="Zheng W."/>
            <person name="Hao B."/>
            <person name="Liu S."/>
            <person name="Wang W."/>
            <person name="Yuan L."/>
            <person name="Cao M."/>
            <person name="McDermott J."/>
            <person name="Samudrala R."/>
            <person name="Wang J."/>
            <person name="Wong G.K."/>
            <person name="Yang H."/>
        </authorList>
    </citation>
    <scope>NUCLEOTIDE SEQUENCE [LARGE SCALE GENOMIC DNA]</scope>
    <source>
        <strain evidence="6">cv. 93-11</strain>
    </source>
</reference>
<feature type="compositionally biased region" description="Polar residues" evidence="2">
    <location>
        <begin position="473"/>
        <end position="484"/>
    </location>
</feature>
<feature type="domain" description="Reverse transcriptase zinc-binding" evidence="4">
    <location>
        <begin position="483"/>
        <end position="553"/>
    </location>
</feature>
<evidence type="ECO:0000259" key="3">
    <source>
        <dbReference type="Pfam" id="PF13456"/>
    </source>
</evidence>
<evidence type="ECO:0000256" key="2">
    <source>
        <dbReference type="SAM" id="MobiDB-lite"/>
    </source>
</evidence>
<dbReference type="InterPro" id="IPR026960">
    <property type="entry name" value="RVT-Znf"/>
</dbReference>
<dbReference type="EMBL" id="CM000136">
    <property type="protein sequence ID" value="EEC67895.1"/>
    <property type="molecule type" value="Genomic_DNA"/>
</dbReference>